<dbReference type="Proteomes" id="UP000199072">
    <property type="component" value="Unassembled WGS sequence"/>
</dbReference>
<dbReference type="AlphaFoldDB" id="A0A1G7P8H8"/>
<evidence type="ECO:0000256" key="1">
    <source>
        <dbReference type="ARBA" id="ARBA00022553"/>
    </source>
</evidence>
<evidence type="ECO:0000313" key="4">
    <source>
        <dbReference type="EMBL" id="SDF82573.1"/>
    </source>
</evidence>
<dbReference type="Gene3D" id="3.40.50.2300">
    <property type="match status" value="1"/>
</dbReference>
<proteinExistence type="predicted"/>
<feature type="domain" description="Response regulatory" evidence="3">
    <location>
        <begin position="4"/>
        <end position="120"/>
    </location>
</feature>
<keyword evidence="5" id="KW-1185">Reference proteome</keyword>
<gene>
    <name evidence="4" type="ORF">SAMN05216464_1387</name>
</gene>
<evidence type="ECO:0000259" key="3">
    <source>
        <dbReference type="PROSITE" id="PS50110"/>
    </source>
</evidence>
<dbReference type="SMART" id="SM00448">
    <property type="entry name" value="REC"/>
    <property type="match status" value="1"/>
</dbReference>
<evidence type="ECO:0000256" key="2">
    <source>
        <dbReference type="PROSITE-ProRule" id="PRU00169"/>
    </source>
</evidence>
<protein>
    <submittedName>
        <fullName evidence="4">Response regulator receiver domain-containing protein</fullName>
    </submittedName>
</protein>
<keyword evidence="1 2" id="KW-0597">Phosphoprotein</keyword>
<dbReference type="PANTHER" id="PTHR44591">
    <property type="entry name" value="STRESS RESPONSE REGULATOR PROTEIN 1"/>
    <property type="match status" value="1"/>
</dbReference>
<evidence type="ECO:0000313" key="5">
    <source>
        <dbReference type="Proteomes" id="UP000199072"/>
    </source>
</evidence>
<dbReference type="InterPro" id="IPR001789">
    <property type="entry name" value="Sig_transdc_resp-reg_receiver"/>
</dbReference>
<dbReference type="SUPFAM" id="SSF52172">
    <property type="entry name" value="CheY-like"/>
    <property type="match status" value="1"/>
</dbReference>
<dbReference type="GO" id="GO:0000160">
    <property type="term" value="P:phosphorelay signal transduction system"/>
    <property type="evidence" value="ECO:0007669"/>
    <property type="project" value="InterPro"/>
</dbReference>
<dbReference type="InterPro" id="IPR050595">
    <property type="entry name" value="Bact_response_regulator"/>
</dbReference>
<accession>A0A1G7P8H8</accession>
<dbReference type="PROSITE" id="PS50110">
    <property type="entry name" value="RESPONSE_REGULATORY"/>
    <property type="match status" value="1"/>
</dbReference>
<dbReference type="Pfam" id="PF00072">
    <property type="entry name" value="Response_reg"/>
    <property type="match status" value="1"/>
</dbReference>
<name>A0A1G7P8H8_9SPHI</name>
<dbReference type="RefSeq" id="WP_091157891.1">
    <property type="nucleotide sequence ID" value="NZ_FNAI01000038.1"/>
</dbReference>
<sequence length="124" mass="13750">MNANILLIEDNQDIRENTAELLELEGYRVITADNGLEGIRLAGLHFPDLVISDVLMPGADGYTVFQALLDRETTRHIPFLFITAKSESGDKAKALSIGRCAYLVKPFDEKELLDCLAKMLNPSL</sequence>
<reference evidence="4 5" key="1">
    <citation type="submission" date="2016-10" db="EMBL/GenBank/DDBJ databases">
        <authorList>
            <person name="de Groot N.N."/>
        </authorList>
    </citation>
    <scope>NUCLEOTIDE SEQUENCE [LARGE SCALE GENOMIC DNA]</scope>
    <source>
        <strain evidence="4 5">47C3B</strain>
    </source>
</reference>
<dbReference type="EMBL" id="FNAI01000038">
    <property type="protein sequence ID" value="SDF82573.1"/>
    <property type="molecule type" value="Genomic_DNA"/>
</dbReference>
<dbReference type="PANTHER" id="PTHR44591:SF22">
    <property type="entry name" value="CHEY SUBFAMILY"/>
    <property type="match status" value="1"/>
</dbReference>
<dbReference type="STRING" id="1391627.SAMN05216464_1387"/>
<dbReference type="InterPro" id="IPR011006">
    <property type="entry name" value="CheY-like_superfamily"/>
</dbReference>
<dbReference type="OrthoDB" id="9789181at2"/>
<organism evidence="4 5">
    <name type="scientific">Mucilaginibacter pineti</name>
    <dbReference type="NCBI Taxonomy" id="1391627"/>
    <lineage>
        <taxon>Bacteria</taxon>
        <taxon>Pseudomonadati</taxon>
        <taxon>Bacteroidota</taxon>
        <taxon>Sphingobacteriia</taxon>
        <taxon>Sphingobacteriales</taxon>
        <taxon>Sphingobacteriaceae</taxon>
        <taxon>Mucilaginibacter</taxon>
    </lineage>
</organism>
<feature type="modified residue" description="4-aspartylphosphate" evidence="2">
    <location>
        <position position="53"/>
    </location>
</feature>